<gene>
    <name evidence="1" type="ORF">DES53_12040</name>
</gene>
<dbReference type="EMBL" id="QNRR01000020">
    <property type="protein sequence ID" value="RBP35672.1"/>
    <property type="molecule type" value="Genomic_DNA"/>
</dbReference>
<protein>
    <submittedName>
        <fullName evidence="1">Uncharacterized protein</fullName>
    </submittedName>
</protein>
<organism evidence="1 2">
    <name type="scientific">Roseimicrobium gellanilyticum</name>
    <dbReference type="NCBI Taxonomy" id="748857"/>
    <lineage>
        <taxon>Bacteria</taxon>
        <taxon>Pseudomonadati</taxon>
        <taxon>Verrucomicrobiota</taxon>
        <taxon>Verrucomicrobiia</taxon>
        <taxon>Verrucomicrobiales</taxon>
        <taxon>Verrucomicrobiaceae</taxon>
        <taxon>Roseimicrobium</taxon>
    </lineage>
</organism>
<comment type="caution">
    <text evidence="1">The sequence shown here is derived from an EMBL/GenBank/DDBJ whole genome shotgun (WGS) entry which is preliminary data.</text>
</comment>
<keyword evidence="2" id="KW-1185">Reference proteome</keyword>
<dbReference type="Proteomes" id="UP000253426">
    <property type="component" value="Unassembled WGS sequence"/>
</dbReference>
<proteinExistence type="predicted"/>
<accession>A0A366H1B3</accession>
<evidence type="ECO:0000313" key="1">
    <source>
        <dbReference type="EMBL" id="RBP35672.1"/>
    </source>
</evidence>
<dbReference type="AlphaFoldDB" id="A0A366H1B3"/>
<sequence>MVRSSHALGFPVGAYMTDLLTEKLQFQLIDHELQGKEFPEELEVAQLLRDAHSRGNRLMVLEIDPHSNKAAITKKFDGIFSRWYAGARVDRNYASKLASLGIALPKKLPKSRAKLNWQRLEELEILDGNDKLGFEKRRTFCRVFSQLPFG</sequence>
<name>A0A366H1B3_9BACT</name>
<evidence type="ECO:0000313" key="2">
    <source>
        <dbReference type="Proteomes" id="UP000253426"/>
    </source>
</evidence>
<reference evidence="1 2" key="1">
    <citation type="submission" date="2018-06" db="EMBL/GenBank/DDBJ databases">
        <title>Genomic Encyclopedia of Type Strains, Phase IV (KMG-IV): sequencing the most valuable type-strain genomes for metagenomic binning, comparative biology and taxonomic classification.</title>
        <authorList>
            <person name="Goeker M."/>
        </authorList>
    </citation>
    <scope>NUCLEOTIDE SEQUENCE [LARGE SCALE GENOMIC DNA]</scope>
    <source>
        <strain evidence="1 2">DSM 25532</strain>
    </source>
</reference>